<dbReference type="InterPro" id="IPR003812">
    <property type="entry name" value="Fido"/>
</dbReference>
<dbReference type="Gene3D" id="1.10.3290.10">
    <property type="entry name" value="Fido-like domain"/>
    <property type="match status" value="1"/>
</dbReference>
<reference evidence="3" key="1">
    <citation type="journal article" date="2019" name="Int. J. Syst. Evol. Microbiol.">
        <title>The Global Catalogue of Microorganisms (GCM) 10K type strain sequencing project: providing services to taxonomists for standard genome sequencing and annotation.</title>
        <authorList>
            <consortium name="The Broad Institute Genomics Platform"/>
            <consortium name="The Broad Institute Genome Sequencing Center for Infectious Disease"/>
            <person name="Wu L."/>
            <person name="Ma J."/>
        </authorList>
    </citation>
    <scope>NUCLEOTIDE SEQUENCE [LARGE SCALE GENOMIC DNA]</scope>
    <source>
        <strain evidence="3">JCM 17804</strain>
    </source>
</reference>
<dbReference type="InterPro" id="IPR013436">
    <property type="entry name" value="Mobile_mystery_prot_B"/>
</dbReference>
<feature type="domain" description="Fido" evidence="1">
    <location>
        <begin position="57"/>
        <end position="196"/>
    </location>
</feature>
<dbReference type="Pfam" id="PF02661">
    <property type="entry name" value="Fic"/>
    <property type="match status" value="1"/>
</dbReference>
<comment type="caution">
    <text evidence="2">The sequence shown here is derived from an EMBL/GenBank/DDBJ whole genome shotgun (WGS) entry which is preliminary data.</text>
</comment>
<dbReference type="SUPFAM" id="SSF140931">
    <property type="entry name" value="Fic-like"/>
    <property type="match status" value="1"/>
</dbReference>
<dbReference type="Proteomes" id="UP001500975">
    <property type="component" value="Unassembled WGS sequence"/>
</dbReference>
<dbReference type="EMBL" id="BAABGJ010000081">
    <property type="protein sequence ID" value="GAA4359733.1"/>
    <property type="molecule type" value="Genomic_DNA"/>
</dbReference>
<evidence type="ECO:0000313" key="3">
    <source>
        <dbReference type="Proteomes" id="UP001500975"/>
    </source>
</evidence>
<dbReference type="PANTHER" id="PTHR13504:SF39">
    <property type="entry name" value="CELL FILAMENTATION PROTEIN"/>
    <property type="match status" value="1"/>
</dbReference>
<accession>A0ABP8IJD4</accession>
<dbReference type="InterPro" id="IPR040198">
    <property type="entry name" value="Fido_containing"/>
</dbReference>
<dbReference type="PANTHER" id="PTHR13504">
    <property type="entry name" value="FIDO DOMAIN-CONTAINING PROTEIN DDB_G0283145"/>
    <property type="match status" value="1"/>
</dbReference>
<name>A0ABP8IJD4_9BURK</name>
<dbReference type="InterPro" id="IPR036597">
    <property type="entry name" value="Fido-like_dom_sf"/>
</dbReference>
<evidence type="ECO:0000313" key="2">
    <source>
        <dbReference type="EMBL" id="GAA4359733.1"/>
    </source>
</evidence>
<dbReference type="NCBIfam" id="TIGR02613">
    <property type="entry name" value="mob_myst_B"/>
    <property type="match status" value="1"/>
</dbReference>
<keyword evidence="3" id="KW-1185">Reference proteome</keyword>
<proteinExistence type="predicted"/>
<evidence type="ECO:0000259" key="1">
    <source>
        <dbReference type="PROSITE" id="PS51459"/>
    </source>
</evidence>
<dbReference type="PROSITE" id="PS51459">
    <property type="entry name" value="FIDO"/>
    <property type="match status" value="1"/>
</dbReference>
<organism evidence="2 3">
    <name type="scientific">Variovorax defluvii</name>
    <dbReference type="NCBI Taxonomy" id="913761"/>
    <lineage>
        <taxon>Bacteria</taxon>
        <taxon>Pseudomonadati</taxon>
        <taxon>Pseudomonadota</taxon>
        <taxon>Betaproteobacteria</taxon>
        <taxon>Burkholderiales</taxon>
        <taxon>Comamonadaceae</taxon>
        <taxon>Variovorax</taxon>
    </lineage>
</organism>
<dbReference type="RefSeq" id="WP_345542156.1">
    <property type="nucleotide sequence ID" value="NZ_BAABGJ010000081.1"/>
</dbReference>
<protein>
    <submittedName>
        <fullName evidence="2">Mobile mystery protein B</fullName>
    </submittedName>
</protein>
<gene>
    <name evidence="2" type="ORF">GCM10023165_56170</name>
</gene>
<sequence length="196" mass="22220">MAVALRYQAGQTPLDADELAQLIPRHVATQGQLNEWEQANIVEAFQWLKRGRHAPVLTEAFCRELHKRMFAKTWKWAGAFRQSDKNIGCDWRQISTRLRQLLDNTRFWVDEKVFPLDEIALRFHHQLVLVHAFPNGNGRHSRLMTDALLNGLGGRPFSWGSGADLVSGGDVRSNYLHALRSADGGDYGKLAAFVRS</sequence>